<dbReference type="eggNOG" id="COG2146">
    <property type="taxonomic scope" value="Bacteria"/>
</dbReference>
<dbReference type="Pfam" id="PF01883">
    <property type="entry name" value="FeS_assembly_P"/>
    <property type="match status" value="1"/>
</dbReference>
<dbReference type="KEGG" id="pbs:Plabr_3341"/>
<dbReference type="PANTHER" id="PTHR42831">
    <property type="entry name" value="FE-S PROTEIN MATURATION AUXILIARY FACTOR YITW"/>
    <property type="match status" value="1"/>
</dbReference>
<dbReference type="GO" id="GO:0051537">
    <property type="term" value="F:2 iron, 2 sulfur cluster binding"/>
    <property type="evidence" value="ECO:0007669"/>
    <property type="project" value="UniProtKB-KW"/>
</dbReference>
<dbReference type="GO" id="GO:0046872">
    <property type="term" value="F:metal ion binding"/>
    <property type="evidence" value="ECO:0007669"/>
    <property type="project" value="UniProtKB-KW"/>
</dbReference>
<evidence type="ECO:0000256" key="4">
    <source>
        <dbReference type="ARBA" id="ARBA00023014"/>
    </source>
</evidence>
<dbReference type="HOGENOM" id="CLU_1165017_0_0_0"/>
<dbReference type="RefSeq" id="WP_013629658.1">
    <property type="nucleotide sequence ID" value="NC_015174.1"/>
</dbReference>
<dbReference type="PROSITE" id="PS51296">
    <property type="entry name" value="RIESKE"/>
    <property type="match status" value="1"/>
</dbReference>
<organism evidence="7 8">
    <name type="scientific">Rubinisphaera brasiliensis (strain ATCC 49424 / DSM 5305 / JCM 21570 / IAM 15109 / NBRC 103401 / IFAM 1448)</name>
    <name type="common">Planctomyces brasiliensis</name>
    <dbReference type="NCBI Taxonomy" id="756272"/>
    <lineage>
        <taxon>Bacteria</taxon>
        <taxon>Pseudomonadati</taxon>
        <taxon>Planctomycetota</taxon>
        <taxon>Planctomycetia</taxon>
        <taxon>Planctomycetales</taxon>
        <taxon>Planctomycetaceae</taxon>
        <taxon>Rubinisphaera</taxon>
    </lineage>
</organism>
<dbReference type="eggNOG" id="COG2151">
    <property type="taxonomic scope" value="Bacteria"/>
</dbReference>
<evidence type="ECO:0000313" key="8">
    <source>
        <dbReference type="Proteomes" id="UP000006860"/>
    </source>
</evidence>
<evidence type="ECO:0000313" key="7">
    <source>
        <dbReference type="EMBL" id="ADY60938.1"/>
    </source>
</evidence>
<evidence type="ECO:0000259" key="6">
    <source>
        <dbReference type="PROSITE" id="PS51296"/>
    </source>
</evidence>
<keyword evidence="3" id="KW-0408">Iron</keyword>
<reference evidence="8" key="1">
    <citation type="submission" date="2011-02" db="EMBL/GenBank/DDBJ databases">
        <title>The complete genome of Planctomyces brasiliensis DSM 5305.</title>
        <authorList>
            <person name="Lucas S."/>
            <person name="Copeland A."/>
            <person name="Lapidus A."/>
            <person name="Bruce D."/>
            <person name="Goodwin L."/>
            <person name="Pitluck S."/>
            <person name="Kyrpides N."/>
            <person name="Mavromatis K."/>
            <person name="Pagani I."/>
            <person name="Ivanova N."/>
            <person name="Ovchinnikova G."/>
            <person name="Lu M."/>
            <person name="Detter J.C."/>
            <person name="Han C."/>
            <person name="Land M."/>
            <person name="Hauser L."/>
            <person name="Markowitz V."/>
            <person name="Cheng J.-F."/>
            <person name="Hugenholtz P."/>
            <person name="Woyke T."/>
            <person name="Wu D."/>
            <person name="Tindall B."/>
            <person name="Pomrenke H.G."/>
            <person name="Brambilla E."/>
            <person name="Klenk H.-P."/>
            <person name="Eisen J.A."/>
        </authorList>
    </citation>
    <scope>NUCLEOTIDE SEQUENCE [LARGE SCALE GENOMIC DNA]</scope>
    <source>
        <strain evidence="8">ATCC 49424 / DSM 5305 / JCM 21570 / NBRC 103401 / IFAM 1448</strain>
    </source>
</reference>
<dbReference type="Gene3D" id="2.102.10.10">
    <property type="entry name" value="Rieske [2Fe-2S] iron-sulphur domain"/>
    <property type="match status" value="1"/>
</dbReference>
<evidence type="ECO:0000256" key="3">
    <source>
        <dbReference type="ARBA" id="ARBA00023004"/>
    </source>
</evidence>
<dbReference type="PANTHER" id="PTHR42831:SF1">
    <property type="entry name" value="FE-S PROTEIN MATURATION AUXILIARY FACTOR YITW"/>
    <property type="match status" value="1"/>
</dbReference>
<dbReference type="InterPro" id="IPR002744">
    <property type="entry name" value="MIP18-like"/>
</dbReference>
<dbReference type="AlphaFoldDB" id="F0SL55"/>
<keyword evidence="4" id="KW-0411">Iron-sulfur</keyword>
<sequence>MSAAANYEWERIASISELEGTDRVSVIVDDTPALLIQDKDSLYVVEDVCTHDGQPLTDGEIVDGSIECPRHGAQFDIATGAVRCMPATEPIRVFDVENRDGEIYARPRSEEADQPSEAPAASSSSSNTSAAPAEASEATPAPTGSSNPFLQAPGEGDMLEALKAVIDPELFVNIVDLGLVYDITKAENDVTVTMTLTSPACPAGPQIVSQARSAIEKLPGVNTAEIKLTMSPPWTPEMMTDDARDQLGIF</sequence>
<dbReference type="CDD" id="cd03528">
    <property type="entry name" value="Rieske_RO_ferredoxin"/>
    <property type="match status" value="1"/>
</dbReference>
<dbReference type="Pfam" id="PF00355">
    <property type="entry name" value="Rieske"/>
    <property type="match status" value="1"/>
</dbReference>
<proteinExistence type="predicted"/>
<dbReference type="SUPFAM" id="SSF50022">
    <property type="entry name" value="ISP domain"/>
    <property type="match status" value="1"/>
</dbReference>
<accession>F0SL55</accession>
<dbReference type="STRING" id="756272.Plabr_3341"/>
<dbReference type="EMBL" id="CP002546">
    <property type="protein sequence ID" value="ADY60938.1"/>
    <property type="molecule type" value="Genomic_DNA"/>
</dbReference>
<dbReference type="Proteomes" id="UP000006860">
    <property type="component" value="Chromosome"/>
</dbReference>
<protein>
    <recommendedName>
        <fullName evidence="6">Rieske domain-containing protein</fullName>
    </recommendedName>
</protein>
<evidence type="ECO:0000256" key="5">
    <source>
        <dbReference type="SAM" id="MobiDB-lite"/>
    </source>
</evidence>
<keyword evidence="8" id="KW-1185">Reference proteome</keyword>
<dbReference type="Gene3D" id="3.30.300.130">
    <property type="entry name" value="Fe-S cluster assembly (FSCA)"/>
    <property type="match status" value="1"/>
</dbReference>
<feature type="domain" description="Rieske" evidence="6">
    <location>
        <begin position="9"/>
        <end position="105"/>
    </location>
</feature>
<gene>
    <name evidence="7" type="ordered locus">Plabr_3341</name>
</gene>
<dbReference type="SUPFAM" id="SSF117916">
    <property type="entry name" value="Fe-S cluster assembly (FSCA) domain-like"/>
    <property type="match status" value="1"/>
</dbReference>
<name>F0SL55_RUBBR</name>
<dbReference type="InterPro" id="IPR052339">
    <property type="entry name" value="Fe-S_Maturation_MIP18"/>
</dbReference>
<feature type="region of interest" description="Disordered" evidence="5">
    <location>
        <begin position="105"/>
        <end position="152"/>
    </location>
</feature>
<dbReference type="InterPro" id="IPR034904">
    <property type="entry name" value="FSCA_dom_sf"/>
</dbReference>
<dbReference type="InterPro" id="IPR017941">
    <property type="entry name" value="Rieske_2Fe-2S"/>
</dbReference>
<feature type="compositionally biased region" description="Low complexity" evidence="5">
    <location>
        <begin position="115"/>
        <end position="143"/>
    </location>
</feature>
<dbReference type="OrthoDB" id="9805360at2"/>
<keyword evidence="2" id="KW-0479">Metal-binding</keyword>
<evidence type="ECO:0000256" key="1">
    <source>
        <dbReference type="ARBA" id="ARBA00022714"/>
    </source>
</evidence>
<evidence type="ECO:0000256" key="2">
    <source>
        <dbReference type="ARBA" id="ARBA00022723"/>
    </source>
</evidence>
<keyword evidence="1" id="KW-0001">2Fe-2S</keyword>
<dbReference type="InterPro" id="IPR036922">
    <property type="entry name" value="Rieske_2Fe-2S_sf"/>
</dbReference>